<evidence type="ECO:0000313" key="3">
    <source>
        <dbReference type="Proteomes" id="UP000732399"/>
    </source>
</evidence>
<dbReference type="Proteomes" id="UP000732399">
    <property type="component" value="Unassembled WGS sequence"/>
</dbReference>
<feature type="transmembrane region" description="Helical" evidence="1">
    <location>
        <begin position="25"/>
        <end position="47"/>
    </location>
</feature>
<keyword evidence="1" id="KW-0812">Transmembrane</keyword>
<dbReference type="Pfam" id="PF06835">
    <property type="entry name" value="LptC"/>
    <property type="match status" value="1"/>
</dbReference>
<proteinExistence type="predicted"/>
<protein>
    <submittedName>
        <fullName evidence="2">LPS export ABC transporter periplasmic protein LptC</fullName>
    </submittedName>
</protein>
<dbReference type="InterPro" id="IPR010664">
    <property type="entry name" value="LipoPS_assembly_LptC-rel"/>
</dbReference>
<comment type="caution">
    <text evidence="2">The sequence shown here is derived from an EMBL/GenBank/DDBJ whole genome shotgun (WGS) entry which is preliminary data.</text>
</comment>
<reference evidence="2 3" key="1">
    <citation type="submission" date="2020-03" db="EMBL/GenBank/DDBJ databases">
        <authorList>
            <person name="Wang L."/>
            <person name="He N."/>
            <person name="Li Y."/>
            <person name="Fang Y."/>
            <person name="Zhang F."/>
        </authorList>
    </citation>
    <scope>NUCLEOTIDE SEQUENCE [LARGE SCALE GENOMIC DNA]</scope>
    <source>
        <strain evidence="2 3">36D10-4-7</strain>
    </source>
</reference>
<keyword evidence="3" id="KW-1185">Reference proteome</keyword>
<keyword evidence="1" id="KW-1133">Transmembrane helix</keyword>
<name>A0ABX1CJV9_9SPHN</name>
<dbReference type="InterPro" id="IPR026265">
    <property type="entry name" value="LptC"/>
</dbReference>
<keyword evidence="1" id="KW-0472">Membrane</keyword>
<sequence>MSDAAVRVRSERQRWALPGGRHDRVIATANGLLPLSIGVLAAFLVMAPLTMGGDASFVLDKDKVDVARERLKVQKAQYRGTDDKGQAFRLDAGSAIQRSSAEPVVRLQDLAAALQLSDGPARLTAPGGRYDMDREQVNVDGPIALRAPDNYSLDTSDATVDLKTNRLQSNGDVRGTVRQGRFRADRLDADLDDRTVTLRGNARLRIDPAATK</sequence>
<dbReference type="Gene3D" id="2.60.450.10">
    <property type="entry name" value="Lipopolysaccharide (LPS) transport protein A like domain"/>
    <property type="match status" value="1"/>
</dbReference>
<evidence type="ECO:0000256" key="1">
    <source>
        <dbReference type="SAM" id="Phobius"/>
    </source>
</evidence>
<evidence type="ECO:0000313" key="2">
    <source>
        <dbReference type="EMBL" id="NJR77679.1"/>
    </source>
</evidence>
<accession>A0ABX1CJV9</accession>
<dbReference type="EMBL" id="JAAVJH010000002">
    <property type="protein sequence ID" value="NJR77679.1"/>
    <property type="molecule type" value="Genomic_DNA"/>
</dbReference>
<dbReference type="NCBIfam" id="TIGR04409">
    <property type="entry name" value="LptC_YrbK"/>
    <property type="match status" value="1"/>
</dbReference>
<gene>
    <name evidence="2" type="primary">lptC</name>
    <name evidence="2" type="ORF">HBH26_03490</name>
</gene>
<dbReference type="RefSeq" id="WP_168133214.1">
    <property type="nucleotide sequence ID" value="NZ_JAAVJH010000002.1"/>
</dbReference>
<organism evidence="2 3">
    <name type="scientific">Sphingomonas corticis</name>
    <dbReference type="NCBI Taxonomy" id="2722791"/>
    <lineage>
        <taxon>Bacteria</taxon>
        <taxon>Pseudomonadati</taxon>
        <taxon>Pseudomonadota</taxon>
        <taxon>Alphaproteobacteria</taxon>
        <taxon>Sphingomonadales</taxon>
        <taxon>Sphingomonadaceae</taxon>
        <taxon>Sphingomonas</taxon>
    </lineage>
</organism>